<dbReference type="EnsemblMetazoa" id="Aqu2.1.10475_001">
    <property type="protein sequence ID" value="Aqu2.1.10475_001"/>
    <property type="gene ID" value="Aqu2.1.10475"/>
</dbReference>
<dbReference type="InParanoid" id="A0A1X7T7U6"/>
<evidence type="ECO:0000313" key="1">
    <source>
        <dbReference type="EnsemblMetazoa" id="Aqu2.1.10475_001"/>
    </source>
</evidence>
<accession>A0A1X7T7U6</accession>
<protein>
    <submittedName>
        <fullName evidence="1">Uncharacterized protein</fullName>
    </submittedName>
</protein>
<proteinExistence type="predicted"/>
<reference evidence="1" key="1">
    <citation type="submission" date="2017-05" db="UniProtKB">
        <authorList>
            <consortium name="EnsemblMetazoa"/>
        </authorList>
    </citation>
    <scope>IDENTIFICATION</scope>
</reference>
<dbReference type="AlphaFoldDB" id="A0A1X7T7U6"/>
<sequence length="80" mass="8889">PFGGMWWEPGQDSLAQHSYDVLFTAPQAAALPPSRKVPSIVPRLMLQGKLKAAVRWPPEVFERKVLGPCDFVEVKDSEGK</sequence>
<name>A0A1X7T7U6_AMPQE</name>
<organism evidence="1">
    <name type="scientific">Amphimedon queenslandica</name>
    <name type="common">Sponge</name>
    <dbReference type="NCBI Taxonomy" id="400682"/>
    <lineage>
        <taxon>Eukaryota</taxon>
        <taxon>Metazoa</taxon>
        <taxon>Porifera</taxon>
        <taxon>Demospongiae</taxon>
        <taxon>Heteroscleromorpha</taxon>
        <taxon>Haplosclerida</taxon>
        <taxon>Niphatidae</taxon>
        <taxon>Amphimedon</taxon>
    </lineage>
</organism>